<dbReference type="PROSITE" id="PS00622">
    <property type="entry name" value="HTH_LUXR_1"/>
    <property type="match status" value="1"/>
</dbReference>
<dbReference type="PRINTS" id="PR00038">
    <property type="entry name" value="HTHLUXR"/>
</dbReference>
<keyword evidence="1" id="KW-0238">DNA-binding</keyword>
<dbReference type="Pfam" id="PF00196">
    <property type="entry name" value="GerE"/>
    <property type="match status" value="1"/>
</dbReference>
<name>A0ABY5WAE6_9ACTN</name>
<dbReference type="InterPro" id="IPR016032">
    <property type="entry name" value="Sig_transdc_resp-reg_C-effctor"/>
</dbReference>
<organism evidence="3 4">
    <name type="scientific">Dactylosporangium fulvum</name>
    <dbReference type="NCBI Taxonomy" id="53359"/>
    <lineage>
        <taxon>Bacteria</taxon>
        <taxon>Bacillati</taxon>
        <taxon>Actinomycetota</taxon>
        <taxon>Actinomycetes</taxon>
        <taxon>Micromonosporales</taxon>
        <taxon>Micromonosporaceae</taxon>
        <taxon>Dactylosporangium</taxon>
    </lineage>
</organism>
<dbReference type="PANTHER" id="PTHR43214:SF43">
    <property type="entry name" value="TWO-COMPONENT RESPONSE REGULATOR"/>
    <property type="match status" value="1"/>
</dbReference>
<dbReference type="RefSeq" id="WP_259866816.1">
    <property type="nucleotide sequence ID" value="NZ_BAAAST010000161.1"/>
</dbReference>
<dbReference type="SUPFAM" id="SSF46894">
    <property type="entry name" value="C-terminal effector domain of the bipartite response regulators"/>
    <property type="match status" value="1"/>
</dbReference>
<evidence type="ECO:0000313" key="4">
    <source>
        <dbReference type="Proteomes" id="UP001059617"/>
    </source>
</evidence>
<dbReference type="SMART" id="SM00421">
    <property type="entry name" value="HTH_LUXR"/>
    <property type="match status" value="1"/>
</dbReference>
<dbReference type="PANTHER" id="PTHR43214">
    <property type="entry name" value="TWO-COMPONENT RESPONSE REGULATOR"/>
    <property type="match status" value="1"/>
</dbReference>
<dbReference type="EMBL" id="CP073720">
    <property type="protein sequence ID" value="UWP87037.1"/>
    <property type="molecule type" value="Genomic_DNA"/>
</dbReference>
<feature type="domain" description="HTH luxR-type" evidence="2">
    <location>
        <begin position="7"/>
        <end position="72"/>
    </location>
</feature>
<dbReference type="Proteomes" id="UP001059617">
    <property type="component" value="Chromosome"/>
</dbReference>
<gene>
    <name evidence="3" type="ORF">Dfulv_23460</name>
</gene>
<accession>A0ABY5WAE6</accession>
<reference evidence="3" key="1">
    <citation type="submission" date="2021-04" db="EMBL/GenBank/DDBJ databases">
        <authorList>
            <person name="Hartkoorn R.C."/>
            <person name="Beaudoing E."/>
            <person name="Hot D."/>
        </authorList>
    </citation>
    <scope>NUCLEOTIDE SEQUENCE</scope>
    <source>
        <strain evidence="3">NRRL B-16292</strain>
    </source>
</reference>
<dbReference type="PROSITE" id="PS50043">
    <property type="entry name" value="HTH_LUXR_2"/>
    <property type="match status" value="1"/>
</dbReference>
<reference evidence="3" key="2">
    <citation type="submission" date="2022-09" db="EMBL/GenBank/DDBJ databases">
        <title>Biosynthetic gene clusters of Dactylosporangioum fulvum.</title>
        <authorList>
            <person name="Caradec T."/>
        </authorList>
    </citation>
    <scope>NUCLEOTIDE SEQUENCE</scope>
    <source>
        <strain evidence="3">NRRL B-16292</strain>
    </source>
</reference>
<dbReference type="Gene3D" id="1.10.10.10">
    <property type="entry name" value="Winged helix-like DNA-binding domain superfamily/Winged helix DNA-binding domain"/>
    <property type="match status" value="1"/>
</dbReference>
<dbReference type="InterPro" id="IPR036388">
    <property type="entry name" value="WH-like_DNA-bd_sf"/>
</dbReference>
<sequence length="76" mass="8558">MTARTGAALPFPQLTDREREILRYVAQGLDNTTVARRLAVSPKTVRNHLSSVFVKLQVKDRAQAIVRARDEGLDRL</sequence>
<dbReference type="InterPro" id="IPR000792">
    <property type="entry name" value="Tscrpt_reg_LuxR_C"/>
</dbReference>
<keyword evidence="4" id="KW-1185">Reference proteome</keyword>
<evidence type="ECO:0000313" key="3">
    <source>
        <dbReference type="EMBL" id="UWP87037.1"/>
    </source>
</evidence>
<protein>
    <submittedName>
        <fullName evidence="3">LuxR C-terminal-related transcriptional regulator</fullName>
    </submittedName>
</protein>
<evidence type="ECO:0000259" key="2">
    <source>
        <dbReference type="PROSITE" id="PS50043"/>
    </source>
</evidence>
<dbReference type="InterPro" id="IPR039420">
    <property type="entry name" value="WalR-like"/>
</dbReference>
<dbReference type="CDD" id="cd06170">
    <property type="entry name" value="LuxR_C_like"/>
    <property type="match status" value="1"/>
</dbReference>
<evidence type="ECO:0000256" key="1">
    <source>
        <dbReference type="ARBA" id="ARBA00023125"/>
    </source>
</evidence>
<proteinExistence type="predicted"/>